<dbReference type="KEGG" id="ali:AZOLI_p60228"/>
<keyword evidence="3" id="KW-1185">Reference proteome</keyword>
<protein>
    <submittedName>
        <fullName evidence="2">Uncharacterized protein</fullName>
    </submittedName>
</protein>
<dbReference type="EMBL" id="FQ311874">
    <property type="protein sequence ID" value="CBS91631.1"/>
    <property type="molecule type" value="Genomic_DNA"/>
</dbReference>
<evidence type="ECO:0000313" key="2">
    <source>
        <dbReference type="EMBL" id="CBS91631.1"/>
    </source>
</evidence>
<proteinExistence type="predicted"/>
<name>G7ZIT3_AZOL4</name>
<geneLocation type="plasmid" evidence="2 3">
    <name>AZO_p6</name>
</geneLocation>
<keyword evidence="2" id="KW-0614">Plasmid</keyword>
<accession>G7ZIT3</accession>
<sequence>MTVNFYREPASTNHGAAGARQPGPTGPDAASLCKEKHALRNGRLPVSPTTLQKGFPPRITV</sequence>
<evidence type="ECO:0000256" key="1">
    <source>
        <dbReference type="SAM" id="MobiDB-lite"/>
    </source>
</evidence>
<organism evidence="2 3">
    <name type="scientific">Azospirillum lipoferum (strain 4B)</name>
    <dbReference type="NCBI Taxonomy" id="862719"/>
    <lineage>
        <taxon>Bacteria</taxon>
        <taxon>Pseudomonadati</taxon>
        <taxon>Pseudomonadota</taxon>
        <taxon>Alphaproteobacteria</taxon>
        <taxon>Rhodospirillales</taxon>
        <taxon>Azospirillaceae</taxon>
        <taxon>Azospirillum</taxon>
    </lineage>
</organism>
<evidence type="ECO:0000313" key="3">
    <source>
        <dbReference type="Proteomes" id="UP000005667"/>
    </source>
</evidence>
<reference evidence="3" key="1">
    <citation type="journal article" date="2011" name="PLoS Genet.">
        <title>Azospirillum genomes reveal transition of bacteria from aquatic to terrestrial environments.</title>
        <authorList>
            <person name="Wisniewski-Dye F."/>
            <person name="Borziak K."/>
            <person name="Khalsa-Moyers G."/>
            <person name="Alexandre G."/>
            <person name="Sukharnikov L.O."/>
            <person name="Wuichet K."/>
            <person name="Hurst G.B."/>
            <person name="McDonald W.H."/>
            <person name="Robertson J.S."/>
            <person name="Barbe V."/>
            <person name="Calteau A."/>
            <person name="Rouy Z."/>
            <person name="Mangenot S."/>
            <person name="Prigent-Combaret C."/>
            <person name="Normand P."/>
            <person name="Boyer M."/>
            <person name="Siguier P."/>
            <person name="Dessaux Y."/>
            <person name="Elmerich C."/>
            <person name="Condemine G."/>
            <person name="Krishnen G."/>
            <person name="Kennedy I."/>
            <person name="Paterson A.H."/>
            <person name="Gonzalez V."/>
            <person name="Mavingui P."/>
            <person name="Zhulin I.B."/>
        </authorList>
    </citation>
    <scope>NUCLEOTIDE SEQUENCE [LARGE SCALE GENOMIC DNA]</scope>
    <source>
        <strain evidence="3">4B</strain>
    </source>
</reference>
<dbReference type="Proteomes" id="UP000005667">
    <property type="component" value="Plasmid AZO_p6"/>
</dbReference>
<dbReference type="HOGENOM" id="CLU_2912474_0_0_5"/>
<feature type="region of interest" description="Disordered" evidence="1">
    <location>
        <begin position="1"/>
        <end position="61"/>
    </location>
</feature>
<dbReference type="AlphaFoldDB" id="G7ZIT3"/>
<gene>
    <name evidence="2" type="ordered locus">AZOLI_p60228</name>
</gene>